<evidence type="ECO:0000313" key="2">
    <source>
        <dbReference type="EMBL" id="PVX77159.1"/>
    </source>
</evidence>
<organism evidence="2 3">
    <name type="scientific">Paraburkholderia unamae</name>
    <dbReference type="NCBI Taxonomy" id="219649"/>
    <lineage>
        <taxon>Bacteria</taxon>
        <taxon>Pseudomonadati</taxon>
        <taxon>Pseudomonadota</taxon>
        <taxon>Betaproteobacteria</taxon>
        <taxon>Burkholderiales</taxon>
        <taxon>Burkholderiaceae</taxon>
        <taxon>Paraburkholderia</taxon>
    </lineage>
</organism>
<keyword evidence="3" id="KW-1185">Reference proteome</keyword>
<dbReference type="Proteomes" id="UP000245712">
    <property type="component" value="Unassembled WGS sequence"/>
</dbReference>
<dbReference type="EMBL" id="QEOB01000015">
    <property type="protein sequence ID" value="PVX77159.1"/>
    <property type="molecule type" value="Genomic_DNA"/>
</dbReference>
<protein>
    <recommendedName>
        <fullName evidence="4">DUF1640 domain-containing protein</fullName>
    </recommendedName>
</protein>
<accession>A0ABX5KFN5</accession>
<comment type="caution">
    <text evidence="2">The sequence shown here is derived from an EMBL/GenBank/DDBJ whole genome shotgun (WGS) entry which is preliminary data.</text>
</comment>
<proteinExistence type="predicted"/>
<keyword evidence="1" id="KW-0812">Transmembrane</keyword>
<keyword evidence="1" id="KW-0472">Membrane</keyword>
<gene>
    <name evidence="2" type="ORF">C7402_115218</name>
</gene>
<dbReference type="RefSeq" id="WP_116613096.1">
    <property type="nucleotide sequence ID" value="NZ_QEOB01000015.1"/>
</dbReference>
<evidence type="ECO:0008006" key="4">
    <source>
        <dbReference type="Google" id="ProtNLM"/>
    </source>
</evidence>
<evidence type="ECO:0000256" key="1">
    <source>
        <dbReference type="SAM" id="Phobius"/>
    </source>
</evidence>
<name>A0ABX5KFN5_9BURK</name>
<reference evidence="2 3" key="1">
    <citation type="submission" date="2018-05" db="EMBL/GenBank/DDBJ databases">
        <title>Genomic Encyclopedia of Type Strains, Phase IV (KMG-V): Genome sequencing to study the core and pangenomes of soil and plant-associated prokaryotes.</title>
        <authorList>
            <person name="Whitman W."/>
        </authorList>
    </citation>
    <scope>NUCLEOTIDE SEQUENCE [LARGE SCALE GENOMIC DNA]</scope>
    <source>
        <strain evidence="2 3">SCZa-39</strain>
    </source>
</reference>
<feature type="transmembrane region" description="Helical" evidence="1">
    <location>
        <begin position="73"/>
        <end position="91"/>
    </location>
</feature>
<sequence length="94" mass="10168">MAIAELRARQDATDDAIEKLDARMTRQDEIIAGLREAVAKVATKEDVAALRDDINIAHTRQMSDAINAIPGKWAAIFAGILALAEIIKLFASHG</sequence>
<keyword evidence="1" id="KW-1133">Transmembrane helix</keyword>
<evidence type="ECO:0000313" key="3">
    <source>
        <dbReference type="Proteomes" id="UP000245712"/>
    </source>
</evidence>